<name>A0ABN7TRF8_9BACL</name>
<keyword evidence="2" id="KW-1185">Reference proteome</keyword>
<evidence type="ECO:0000313" key="2">
    <source>
        <dbReference type="Proteomes" id="UP000730618"/>
    </source>
</evidence>
<reference evidence="1 2" key="1">
    <citation type="submission" date="2021-06" db="EMBL/GenBank/DDBJ databases">
        <authorList>
            <person name="Criscuolo A."/>
        </authorList>
    </citation>
    <scope>NUCLEOTIDE SEQUENCE [LARGE SCALE GENOMIC DNA]</scope>
    <source>
        <strain evidence="2">CIP 111802</strain>
    </source>
</reference>
<gene>
    <name evidence="1" type="ORF">PAECIP111802_04129</name>
</gene>
<protein>
    <submittedName>
        <fullName evidence="1">Uncharacterized protein</fullName>
    </submittedName>
</protein>
<comment type="caution">
    <text evidence="1">The sequence shown here is derived from an EMBL/GenBank/DDBJ whole genome shotgun (WGS) entry which is preliminary data.</text>
</comment>
<proteinExistence type="predicted"/>
<accession>A0ABN7TRF8</accession>
<dbReference type="RefSeq" id="WP_218100423.1">
    <property type="nucleotide sequence ID" value="NZ_CAJVCE010000012.1"/>
</dbReference>
<dbReference type="EMBL" id="CAJVCE010000012">
    <property type="protein sequence ID" value="CAG7648120.1"/>
    <property type="molecule type" value="Genomic_DNA"/>
</dbReference>
<sequence>MNQNDLNLNELTNRFSIKNVSIDRLYLAVDSMGIASRLQRMFPFNQSSRYYRSKFSNNGFTIYVDPIVRNIPKVKLIINTKRHRNELTEPIKEVLALTKDWIISALDIAYDFNVKMSNTFVLARANAIKNTYDRNVYWFSRRNDSRSLLYDKKKQLEEKGKKVNDNNWIRYEIRLCPKSKMPLVNMDFSYLESLIDKHIFVPSYSKLESLSTNDKEILRDVKRRKNYDFIGLGTAYQITNIKKTLRSNGVPFYQIFDLMKDQMFKHIIEAIRVDYH</sequence>
<dbReference type="Proteomes" id="UP000730618">
    <property type="component" value="Unassembled WGS sequence"/>
</dbReference>
<organism evidence="1 2">
    <name type="scientific">Paenibacillus allorhizosphaerae</name>
    <dbReference type="NCBI Taxonomy" id="2849866"/>
    <lineage>
        <taxon>Bacteria</taxon>
        <taxon>Bacillati</taxon>
        <taxon>Bacillota</taxon>
        <taxon>Bacilli</taxon>
        <taxon>Bacillales</taxon>
        <taxon>Paenibacillaceae</taxon>
        <taxon>Paenibacillus</taxon>
    </lineage>
</organism>
<evidence type="ECO:0000313" key="1">
    <source>
        <dbReference type="EMBL" id="CAG7648120.1"/>
    </source>
</evidence>